<dbReference type="OrthoDB" id="7666627at2759"/>
<feature type="signal peptide" evidence="2">
    <location>
        <begin position="1"/>
        <end position="23"/>
    </location>
</feature>
<evidence type="ECO:0000256" key="1">
    <source>
        <dbReference type="SAM" id="MobiDB-lite"/>
    </source>
</evidence>
<sequence length="151" mass="17331">MKMSRGRLIMILSLFAWCAYVEAGRQTRPVDCEKYVYHPHCRGIQAKKRVYPAEIKIDNTEQPCVCSPSSSSSSSSPGTKDSNNRRTTFSNSKLLDAMLNGLDMNTIYEAYAASSDRHRNYNDITRERNSQRRRQPIDNTIDINDLDLLDY</sequence>
<keyword evidence="4" id="KW-1185">Reference proteome</keyword>
<evidence type="ECO:0000256" key="2">
    <source>
        <dbReference type="SAM" id="SignalP"/>
    </source>
</evidence>
<dbReference type="Proteomes" id="UP000639338">
    <property type="component" value="Unassembled WGS sequence"/>
</dbReference>
<comment type="caution">
    <text evidence="3">The sequence shown here is derived from an EMBL/GenBank/DDBJ whole genome shotgun (WGS) entry which is preliminary data.</text>
</comment>
<evidence type="ECO:0000313" key="3">
    <source>
        <dbReference type="EMBL" id="KAF7994890.1"/>
    </source>
</evidence>
<evidence type="ECO:0000313" key="4">
    <source>
        <dbReference type="Proteomes" id="UP000639338"/>
    </source>
</evidence>
<reference evidence="3 4" key="1">
    <citation type="submission" date="2020-08" db="EMBL/GenBank/DDBJ databases">
        <title>Aphidius gifuensis genome sequencing and assembly.</title>
        <authorList>
            <person name="Du Z."/>
        </authorList>
    </citation>
    <scope>NUCLEOTIDE SEQUENCE [LARGE SCALE GENOMIC DNA]</scope>
    <source>
        <strain evidence="3">YNYX2018</strain>
        <tissue evidence="3">Adults</tissue>
    </source>
</reference>
<accession>A0A834XWQ1</accession>
<feature type="region of interest" description="Disordered" evidence="1">
    <location>
        <begin position="61"/>
        <end position="88"/>
    </location>
</feature>
<dbReference type="EMBL" id="JACMRX010000002">
    <property type="protein sequence ID" value="KAF7994890.1"/>
    <property type="molecule type" value="Genomic_DNA"/>
</dbReference>
<dbReference type="AlphaFoldDB" id="A0A834XWQ1"/>
<gene>
    <name evidence="3" type="ORF">HCN44_004362</name>
</gene>
<protein>
    <submittedName>
        <fullName evidence="3">Uncharacterized protein</fullName>
    </submittedName>
</protein>
<organism evidence="3 4">
    <name type="scientific">Aphidius gifuensis</name>
    <name type="common">Parasitoid wasp</name>
    <dbReference type="NCBI Taxonomy" id="684658"/>
    <lineage>
        <taxon>Eukaryota</taxon>
        <taxon>Metazoa</taxon>
        <taxon>Ecdysozoa</taxon>
        <taxon>Arthropoda</taxon>
        <taxon>Hexapoda</taxon>
        <taxon>Insecta</taxon>
        <taxon>Pterygota</taxon>
        <taxon>Neoptera</taxon>
        <taxon>Endopterygota</taxon>
        <taxon>Hymenoptera</taxon>
        <taxon>Apocrita</taxon>
        <taxon>Ichneumonoidea</taxon>
        <taxon>Braconidae</taxon>
        <taxon>Aphidiinae</taxon>
        <taxon>Aphidius</taxon>
    </lineage>
</organism>
<name>A0A834XWQ1_APHGI</name>
<keyword evidence="2" id="KW-0732">Signal</keyword>
<feature type="chain" id="PRO_5032383844" evidence="2">
    <location>
        <begin position="24"/>
        <end position="151"/>
    </location>
</feature>
<proteinExistence type="predicted"/>
<feature type="compositionally biased region" description="Low complexity" evidence="1">
    <location>
        <begin position="67"/>
        <end position="77"/>
    </location>
</feature>
<feature type="compositionally biased region" description="Polar residues" evidence="1">
    <location>
        <begin position="78"/>
        <end position="88"/>
    </location>
</feature>